<dbReference type="AlphaFoldDB" id="A0A9X3ME13"/>
<reference evidence="3 5" key="2">
    <citation type="submission" date="2023-08" db="EMBL/GenBank/DDBJ databases">
        <title>Genomic characterization of the C. tuberculostearicum species complex, a ubiquitous member of the human skin microbiome.</title>
        <authorList>
            <person name="Ahmed N."/>
            <person name="Deming C."/>
            <person name="Conlan S."/>
            <person name="Segre J."/>
        </authorList>
    </citation>
    <scope>NUCLEOTIDE SEQUENCE [LARGE SCALE GENOMIC DNA]</scope>
    <source>
        <strain evidence="3 5">CTNIH19</strain>
    </source>
</reference>
<dbReference type="GO" id="GO:0003677">
    <property type="term" value="F:DNA binding"/>
    <property type="evidence" value="ECO:0007669"/>
    <property type="project" value="InterPro"/>
</dbReference>
<accession>A0A9X3ME13</accession>
<evidence type="ECO:0000313" key="2">
    <source>
        <dbReference type="EMBL" id="MCZ9307930.1"/>
    </source>
</evidence>
<dbReference type="EMBL" id="JAKMUU010000008">
    <property type="protein sequence ID" value="MCZ9307930.1"/>
    <property type="molecule type" value="Genomic_DNA"/>
</dbReference>
<dbReference type="InterPro" id="IPR001387">
    <property type="entry name" value="Cro/C1-type_HTH"/>
</dbReference>
<gene>
    <name evidence="2" type="ORF">L8V01_10650</name>
    <name evidence="3" type="ORF">RAE13_10365</name>
</gene>
<dbReference type="EMBL" id="JAVBID010000014">
    <property type="protein sequence ID" value="MDV2424806.1"/>
    <property type="molecule type" value="Genomic_DNA"/>
</dbReference>
<dbReference type="CDD" id="cd00093">
    <property type="entry name" value="HTH_XRE"/>
    <property type="match status" value="1"/>
</dbReference>
<evidence type="ECO:0000259" key="1">
    <source>
        <dbReference type="Pfam" id="PF01381"/>
    </source>
</evidence>
<dbReference type="InterPro" id="IPR010982">
    <property type="entry name" value="Lambda_DNA-bd_dom_sf"/>
</dbReference>
<feature type="domain" description="HTH cro/C1-type" evidence="1">
    <location>
        <begin position="47"/>
        <end position="81"/>
    </location>
</feature>
<sequence length="120" mass="13733">MPARQPIPKELYPEWPDAQIKNLAHARLQLAARNIRRHVRDNIELKSLKDLAEVTGVGHSTISDFVAGRAWPSVLTIAQIEVGIDREIWPRGLGEGRRIRRTEIAKFGHKKDRSRFSRGH</sequence>
<name>A0A9X3ME13_9CORY</name>
<dbReference type="Gene3D" id="1.10.260.40">
    <property type="entry name" value="lambda repressor-like DNA-binding domains"/>
    <property type="match status" value="1"/>
</dbReference>
<dbReference type="SUPFAM" id="SSF47413">
    <property type="entry name" value="lambda repressor-like DNA-binding domains"/>
    <property type="match status" value="1"/>
</dbReference>
<evidence type="ECO:0000313" key="4">
    <source>
        <dbReference type="Proteomes" id="UP001146430"/>
    </source>
</evidence>
<proteinExistence type="predicted"/>
<evidence type="ECO:0000313" key="5">
    <source>
        <dbReference type="Proteomes" id="UP001185631"/>
    </source>
</evidence>
<dbReference type="RefSeq" id="WP_269947027.1">
    <property type="nucleotide sequence ID" value="NZ_JAKMUU010000008.1"/>
</dbReference>
<protein>
    <submittedName>
        <fullName evidence="2">Helix-turn-helix domain-containing protein</fullName>
    </submittedName>
    <submittedName>
        <fullName evidence="3">Helix-turn-helix transcriptional regulator</fullName>
    </submittedName>
</protein>
<dbReference type="Proteomes" id="UP001146430">
    <property type="component" value="Unassembled WGS sequence"/>
</dbReference>
<evidence type="ECO:0000313" key="3">
    <source>
        <dbReference type="EMBL" id="MDV2424806.1"/>
    </source>
</evidence>
<keyword evidence="5" id="KW-1185">Reference proteome</keyword>
<comment type="caution">
    <text evidence="2">The sequence shown here is derived from an EMBL/GenBank/DDBJ whole genome shotgun (WGS) entry which is preliminary data.</text>
</comment>
<reference evidence="2" key="1">
    <citation type="submission" date="2022-02" db="EMBL/GenBank/DDBJ databases">
        <title>Corynebacterium sp. from urogenital microbiome.</title>
        <authorList>
            <person name="Cappelli E.A."/>
            <person name="Ribeiro T.G."/>
            <person name="Peixe L."/>
        </authorList>
    </citation>
    <scope>NUCLEOTIDE SEQUENCE</scope>
    <source>
        <strain evidence="2">C8Ua_181</strain>
    </source>
</reference>
<dbReference type="Pfam" id="PF01381">
    <property type="entry name" value="HTH_3"/>
    <property type="match status" value="1"/>
</dbReference>
<dbReference type="Proteomes" id="UP001185631">
    <property type="component" value="Unassembled WGS sequence"/>
</dbReference>
<organism evidence="2 4">
    <name type="scientific">Corynebacterium curieae</name>
    <dbReference type="NCBI Taxonomy" id="2913500"/>
    <lineage>
        <taxon>Bacteria</taxon>
        <taxon>Bacillati</taxon>
        <taxon>Actinomycetota</taxon>
        <taxon>Actinomycetes</taxon>
        <taxon>Mycobacteriales</taxon>
        <taxon>Corynebacteriaceae</taxon>
        <taxon>Corynebacterium</taxon>
    </lineage>
</organism>